<protein>
    <recommendedName>
        <fullName evidence="9">Pseudouridine synthase</fullName>
        <ecNumber evidence="9">5.4.99.-</ecNumber>
    </recommendedName>
</protein>
<dbReference type="PANTHER" id="PTHR21600:SF91">
    <property type="entry name" value="DUAL-SPECIFICITY RNA PSEUDOURIDINE SYNTHASE RLUA"/>
    <property type="match status" value="1"/>
</dbReference>
<evidence type="ECO:0000313" key="11">
    <source>
        <dbReference type="EMBL" id="MBJ6372853.1"/>
    </source>
</evidence>
<dbReference type="EC" id="5.4.99.-" evidence="9"/>
<evidence type="ECO:0000259" key="10">
    <source>
        <dbReference type="Pfam" id="PF00849"/>
    </source>
</evidence>
<gene>
    <name evidence="11" type="ORF">JF290_15100</name>
</gene>
<comment type="catalytic activity">
    <reaction evidence="5">
        <text>uridine(32) in tRNA = pseudouridine(32) in tRNA</text>
        <dbReference type="Rhea" id="RHEA:42544"/>
        <dbReference type="Rhea" id="RHEA-COMP:10107"/>
        <dbReference type="Rhea" id="RHEA-COMP:10108"/>
        <dbReference type="ChEBI" id="CHEBI:65314"/>
        <dbReference type="ChEBI" id="CHEBI:65315"/>
        <dbReference type="EC" id="5.4.99.28"/>
    </reaction>
</comment>
<evidence type="ECO:0000256" key="2">
    <source>
        <dbReference type="ARBA" id="ARBA00022552"/>
    </source>
</evidence>
<evidence type="ECO:0000256" key="3">
    <source>
        <dbReference type="ARBA" id="ARBA00022694"/>
    </source>
</evidence>
<comment type="similarity">
    <text evidence="1 9">Belongs to the pseudouridine synthase RluA family.</text>
</comment>
<accession>A0A8J7LSH1</accession>
<evidence type="ECO:0000256" key="1">
    <source>
        <dbReference type="ARBA" id="ARBA00010876"/>
    </source>
</evidence>
<name>A0A8J7LSH1_9RHOB</name>
<dbReference type="AlphaFoldDB" id="A0A8J7LSH1"/>
<dbReference type="NCBIfam" id="TIGR00005">
    <property type="entry name" value="rluA_subfam"/>
    <property type="match status" value="1"/>
</dbReference>
<dbReference type="GO" id="GO:0000455">
    <property type="term" value="P:enzyme-directed rRNA pseudouridine synthesis"/>
    <property type="evidence" value="ECO:0007669"/>
    <property type="project" value="TreeGrafter"/>
</dbReference>
<dbReference type="InterPro" id="IPR050188">
    <property type="entry name" value="RluA_PseudoU_synthase"/>
</dbReference>
<keyword evidence="4 9" id="KW-0413">Isomerase</keyword>
<dbReference type="SUPFAM" id="SSF55120">
    <property type="entry name" value="Pseudouridine synthase"/>
    <property type="match status" value="1"/>
</dbReference>
<dbReference type="Pfam" id="PF00849">
    <property type="entry name" value="PseudoU_synth_2"/>
    <property type="match status" value="1"/>
</dbReference>
<feature type="active site" evidence="8">
    <location>
        <position position="64"/>
    </location>
</feature>
<dbReference type="Gene3D" id="3.30.2350.10">
    <property type="entry name" value="Pseudouridine synthase"/>
    <property type="match status" value="1"/>
</dbReference>
<comment type="caution">
    <text evidence="11">The sequence shown here is derived from an EMBL/GenBank/DDBJ whole genome shotgun (WGS) entry which is preliminary data.</text>
</comment>
<evidence type="ECO:0000256" key="5">
    <source>
        <dbReference type="ARBA" id="ARBA00036184"/>
    </source>
</evidence>
<keyword evidence="12" id="KW-1185">Reference proteome</keyword>
<comment type="function">
    <text evidence="9">Responsible for synthesis of pseudouridine from uracil.</text>
</comment>
<dbReference type="RefSeq" id="WP_199025725.1">
    <property type="nucleotide sequence ID" value="NZ_JAELVR010000010.1"/>
</dbReference>
<evidence type="ECO:0000256" key="4">
    <source>
        <dbReference type="ARBA" id="ARBA00023235"/>
    </source>
</evidence>
<organism evidence="11 12">
    <name type="scientific">Sedimentitalea arenosa</name>
    <dbReference type="NCBI Taxonomy" id="2798803"/>
    <lineage>
        <taxon>Bacteria</taxon>
        <taxon>Pseudomonadati</taxon>
        <taxon>Pseudomonadota</taxon>
        <taxon>Alphaproteobacteria</taxon>
        <taxon>Rhodobacterales</taxon>
        <taxon>Paracoccaceae</taxon>
        <taxon>Sedimentitalea</taxon>
    </lineage>
</organism>
<keyword evidence="3" id="KW-0819">tRNA processing</keyword>
<comment type="function">
    <text evidence="7">Dual specificity enzyme that catalyzes the synthesis of pseudouridine from uracil-746 in 23S ribosomal RNA and from uracil-32 in the anticodon stem and loop of transfer RNAs.</text>
</comment>
<evidence type="ECO:0000256" key="9">
    <source>
        <dbReference type="RuleBase" id="RU362028"/>
    </source>
</evidence>
<comment type="catalytic activity">
    <reaction evidence="6">
        <text>uridine(746) in 23S rRNA = pseudouridine(746) in 23S rRNA</text>
        <dbReference type="Rhea" id="RHEA:42548"/>
        <dbReference type="Rhea" id="RHEA-COMP:10109"/>
        <dbReference type="Rhea" id="RHEA-COMP:10110"/>
        <dbReference type="ChEBI" id="CHEBI:65314"/>
        <dbReference type="ChEBI" id="CHEBI:65315"/>
        <dbReference type="EC" id="5.4.99.29"/>
    </reaction>
</comment>
<dbReference type="InterPro" id="IPR006224">
    <property type="entry name" value="PsdUridine_synth_RluA-like_CS"/>
</dbReference>
<dbReference type="GO" id="GO:0008033">
    <property type="term" value="P:tRNA processing"/>
    <property type="evidence" value="ECO:0007669"/>
    <property type="project" value="UniProtKB-KW"/>
</dbReference>
<feature type="domain" description="Pseudouridine synthase RsuA/RluA-like" evidence="10">
    <location>
        <begin position="22"/>
        <end position="168"/>
    </location>
</feature>
<dbReference type="GO" id="GO:0003723">
    <property type="term" value="F:RNA binding"/>
    <property type="evidence" value="ECO:0007669"/>
    <property type="project" value="InterPro"/>
</dbReference>
<dbReference type="PANTHER" id="PTHR21600">
    <property type="entry name" value="MITOCHONDRIAL RNA PSEUDOURIDINE SYNTHASE"/>
    <property type="match status" value="1"/>
</dbReference>
<reference evidence="11" key="1">
    <citation type="submission" date="2020-12" db="EMBL/GenBank/DDBJ databases">
        <title>Sedimentitalea sp. nov., isolated from sand in Incheon.</title>
        <authorList>
            <person name="Kim W."/>
        </authorList>
    </citation>
    <scope>NUCLEOTIDE SEQUENCE</scope>
    <source>
        <strain evidence="11">CAU 1593</strain>
    </source>
</reference>
<dbReference type="GO" id="GO:0160142">
    <property type="term" value="F:23S rRNA pseudouridine(746) synthase activity"/>
    <property type="evidence" value="ECO:0007669"/>
    <property type="project" value="UniProtKB-EC"/>
</dbReference>
<dbReference type="CDD" id="cd02869">
    <property type="entry name" value="PseudoU_synth_RluA_like"/>
    <property type="match status" value="1"/>
</dbReference>
<dbReference type="InterPro" id="IPR020103">
    <property type="entry name" value="PsdUridine_synth_cat_dom_sf"/>
</dbReference>
<dbReference type="PROSITE" id="PS01129">
    <property type="entry name" value="PSI_RLU"/>
    <property type="match status" value="1"/>
</dbReference>
<evidence type="ECO:0000256" key="7">
    <source>
        <dbReference type="ARBA" id="ARBA00037305"/>
    </source>
</evidence>
<evidence type="ECO:0000256" key="8">
    <source>
        <dbReference type="PIRSR" id="PIRSR606225-1"/>
    </source>
</evidence>
<dbReference type="InterPro" id="IPR006225">
    <property type="entry name" value="PsdUridine_synth_RluC/D"/>
</dbReference>
<dbReference type="InterPro" id="IPR006145">
    <property type="entry name" value="PsdUridine_synth_RsuA/RluA"/>
</dbReference>
<keyword evidence="2" id="KW-0698">rRNA processing</keyword>
<comment type="catalytic activity">
    <reaction evidence="9">
        <text>a uridine in RNA = a pseudouridine in RNA</text>
        <dbReference type="Rhea" id="RHEA:48348"/>
        <dbReference type="Rhea" id="RHEA-COMP:12068"/>
        <dbReference type="Rhea" id="RHEA-COMP:12069"/>
        <dbReference type="ChEBI" id="CHEBI:65314"/>
        <dbReference type="ChEBI" id="CHEBI:65315"/>
    </reaction>
</comment>
<evidence type="ECO:0000256" key="6">
    <source>
        <dbReference type="ARBA" id="ARBA00036916"/>
    </source>
</evidence>
<evidence type="ECO:0000313" key="12">
    <source>
        <dbReference type="Proteomes" id="UP000619079"/>
    </source>
</evidence>
<dbReference type="EMBL" id="JAELVR010000010">
    <property type="protein sequence ID" value="MBJ6372853.1"/>
    <property type="molecule type" value="Genomic_DNA"/>
</dbReference>
<dbReference type="GO" id="GO:0160151">
    <property type="term" value="F:tRNA pseudouridine(32) synthase activity"/>
    <property type="evidence" value="ECO:0007669"/>
    <property type="project" value="UniProtKB-EC"/>
</dbReference>
<dbReference type="Proteomes" id="UP000619079">
    <property type="component" value="Unassembled WGS sequence"/>
</dbReference>
<proteinExistence type="inferred from homology"/>
<sequence>MAVSSDYRPPDGPLDVLHMDAQLLVLNKPEGLLSVPGKGAHLADCLLARAQAAFPEVLLVHRLDRDTSGVIVFAMTPHAQRHLGLQFEKRQARKSYIARVHGALAPKTGSVELPLIVDWENRPRQMVCHETGKPALTEWRVLRQGEDETRVRLMPRTGRSHQLRVHMTALGHPILGDPLYATGVAADHPRLMLHSEELRIKHPDGGMSMKFRAPVPF</sequence>